<protein>
    <submittedName>
        <fullName evidence="7">Lytic transglycosylase F</fullName>
    </submittedName>
</protein>
<dbReference type="EMBL" id="JAFEUM010000005">
    <property type="protein sequence ID" value="MBM7037560.1"/>
    <property type="molecule type" value="Genomic_DNA"/>
</dbReference>
<proteinExistence type="inferred from homology"/>
<dbReference type="SUPFAM" id="SSF53850">
    <property type="entry name" value="Periplasmic binding protein-like II"/>
    <property type="match status" value="1"/>
</dbReference>
<dbReference type="Pfam" id="PF00497">
    <property type="entry name" value="SBP_bac_3"/>
    <property type="match status" value="1"/>
</dbReference>
<accession>A0ABS2HJ71</accession>
<evidence type="ECO:0000256" key="1">
    <source>
        <dbReference type="ARBA" id="ARBA00004339"/>
    </source>
</evidence>
<dbReference type="InterPro" id="IPR023346">
    <property type="entry name" value="Lysozyme-like_dom_sf"/>
</dbReference>
<evidence type="ECO:0000313" key="7">
    <source>
        <dbReference type="EMBL" id="MBM7037560.1"/>
    </source>
</evidence>
<dbReference type="CDD" id="cd13403">
    <property type="entry name" value="MLTF-like"/>
    <property type="match status" value="1"/>
</dbReference>
<dbReference type="RefSeq" id="WP_205159072.1">
    <property type="nucleotide sequence ID" value="NZ_JAFEUM010000005.1"/>
</dbReference>
<feature type="chain" id="PRO_5047093325" evidence="5">
    <location>
        <begin position="20"/>
        <end position="479"/>
    </location>
</feature>
<keyword evidence="3 5" id="KW-0732">Signal</keyword>
<evidence type="ECO:0000256" key="2">
    <source>
        <dbReference type="ARBA" id="ARBA00010333"/>
    </source>
</evidence>
<evidence type="ECO:0000256" key="4">
    <source>
        <dbReference type="ARBA" id="ARBA00023237"/>
    </source>
</evidence>
<dbReference type="InterPro" id="IPR001638">
    <property type="entry name" value="Solute-binding_3/MltF_N"/>
</dbReference>
<dbReference type="PANTHER" id="PTHR35936">
    <property type="entry name" value="MEMBRANE-BOUND LYTIC MUREIN TRANSGLYCOSYLASE F"/>
    <property type="match status" value="1"/>
</dbReference>
<dbReference type="Pfam" id="PF01464">
    <property type="entry name" value="SLT"/>
    <property type="match status" value="1"/>
</dbReference>
<comment type="caution">
    <text evidence="7">The sequence shown here is derived from an EMBL/GenBank/DDBJ whole genome shotgun (WGS) entry which is preliminary data.</text>
</comment>
<dbReference type="Proteomes" id="UP000809621">
    <property type="component" value="Unassembled WGS sequence"/>
</dbReference>
<evidence type="ECO:0000259" key="6">
    <source>
        <dbReference type="SMART" id="SM00062"/>
    </source>
</evidence>
<evidence type="ECO:0000256" key="3">
    <source>
        <dbReference type="ARBA" id="ARBA00022729"/>
    </source>
</evidence>
<keyword evidence="4" id="KW-0472">Membrane</keyword>
<keyword evidence="4" id="KW-0998">Cell outer membrane</keyword>
<evidence type="ECO:0000256" key="5">
    <source>
        <dbReference type="SAM" id="SignalP"/>
    </source>
</evidence>
<dbReference type="InterPro" id="IPR008258">
    <property type="entry name" value="Transglycosylase_SLT_dom_1"/>
</dbReference>
<keyword evidence="8" id="KW-1185">Reference proteome</keyword>
<comment type="similarity">
    <text evidence="2">Belongs to the bacterial solute-binding protein 3 family.</text>
</comment>
<organism evidence="7 8">
    <name type="scientific">Vibrio ulleungensis</name>
    <dbReference type="NCBI Taxonomy" id="2807619"/>
    <lineage>
        <taxon>Bacteria</taxon>
        <taxon>Pseudomonadati</taxon>
        <taxon>Pseudomonadota</taxon>
        <taxon>Gammaproteobacteria</taxon>
        <taxon>Vibrionales</taxon>
        <taxon>Vibrionaceae</taxon>
        <taxon>Vibrio</taxon>
    </lineage>
</organism>
<dbReference type="SMART" id="SM00062">
    <property type="entry name" value="PBPb"/>
    <property type="match status" value="1"/>
</dbReference>
<dbReference type="CDD" id="cd01009">
    <property type="entry name" value="PBP2_YfhD_N"/>
    <property type="match status" value="1"/>
</dbReference>
<feature type="domain" description="Solute-binding protein family 3/N-terminal" evidence="6">
    <location>
        <begin position="42"/>
        <end position="279"/>
    </location>
</feature>
<dbReference type="Gene3D" id="1.10.530.10">
    <property type="match status" value="1"/>
</dbReference>
<dbReference type="Gene3D" id="3.40.190.10">
    <property type="entry name" value="Periplasmic binding protein-like II"/>
    <property type="match status" value="2"/>
</dbReference>
<gene>
    <name evidence="7" type="ORF">JQC93_14185</name>
</gene>
<sequence>MKKQLLQLALLLFSGPLFALELSPISKSHSLGDFDKIVESGNLRVLVSADLGFYYIEKGRPKGIIAEQLAHFEAYLQKSNPLLKIQIIPIERSDLFGALDAGYGDLAVANLTITPQRQQQVQFSTPFLKDVSELFITNADEEPIDEISDVSGQEVWVRASSSYFESIQRINNELSSMGLQPMEVRFIEETIQDYELMEMVNQDYIDLTVLDSHKAELWLKVMDNLKAHEELPLRTEGEIAWAMRQESPKLESTVNAYLKTAKKGTWLGNVIYEKYIDNTSWLTRALNPDQLEKLNDLSTVFKKYGEQYDIDWLMLSAQAFQESGLDNSKVSHRGAVGIMQVLPATASDPYINIPDIKDLDNNVHAGTKYMRFIHDRYFSDDDISANDKVYFSLAAYNAGPAAIRRMRTLATKHGYDPNKWFQNVEIITRRNIGKEPVTYVGNINRYYIIYKQLGLIRDQQSNANAFNYQSVVLESLTDE</sequence>
<evidence type="ECO:0000313" key="8">
    <source>
        <dbReference type="Proteomes" id="UP000809621"/>
    </source>
</evidence>
<reference evidence="7 8" key="1">
    <citation type="submission" date="2021-02" db="EMBL/GenBank/DDBJ databases">
        <authorList>
            <person name="Park J.-S."/>
        </authorList>
    </citation>
    <scope>NUCLEOTIDE SEQUENCE [LARGE SCALE GENOMIC DNA]</scope>
    <source>
        <strain evidence="7 8">188UL20-2</strain>
    </source>
</reference>
<comment type="subcellular location">
    <subcellularLocation>
        <location evidence="1">Cell outer membrane</location>
        <topology evidence="1">Peripheral membrane protein</topology>
    </subcellularLocation>
</comment>
<dbReference type="SUPFAM" id="SSF53955">
    <property type="entry name" value="Lysozyme-like"/>
    <property type="match status" value="1"/>
</dbReference>
<name>A0ABS2HJ71_9VIBR</name>
<feature type="signal peptide" evidence="5">
    <location>
        <begin position="1"/>
        <end position="19"/>
    </location>
</feature>